<feature type="region of interest" description="Disordered" evidence="2">
    <location>
        <begin position="230"/>
        <end position="251"/>
    </location>
</feature>
<accession>A0A9R1STA5</accession>
<feature type="region of interest" description="Disordered" evidence="2">
    <location>
        <begin position="620"/>
        <end position="640"/>
    </location>
</feature>
<dbReference type="KEGG" id="fas:105262723"/>
<reference evidence="4" key="1">
    <citation type="submission" date="2025-08" db="UniProtKB">
        <authorList>
            <consortium name="RefSeq"/>
        </authorList>
    </citation>
    <scope>IDENTIFICATION</scope>
    <source>
        <strain evidence="4">USDA-PBARC FA_bdor</strain>
        <tissue evidence="4">Whole organism</tissue>
    </source>
</reference>
<dbReference type="SUPFAM" id="SSF48371">
    <property type="entry name" value="ARM repeat"/>
    <property type="match status" value="1"/>
</dbReference>
<organism evidence="3 4">
    <name type="scientific">Fopius arisanus</name>
    <dbReference type="NCBI Taxonomy" id="64838"/>
    <lineage>
        <taxon>Eukaryota</taxon>
        <taxon>Metazoa</taxon>
        <taxon>Ecdysozoa</taxon>
        <taxon>Arthropoda</taxon>
        <taxon>Hexapoda</taxon>
        <taxon>Insecta</taxon>
        <taxon>Pterygota</taxon>
        <taxon>Neoptera</taxon>
        <taxon>Endopterygota</taxon>
        <taxon>Hymenoptera</taxon>
        <taxon>Apocrita</taxon>
        <taxon>Ichneumonoidea</taxon>
        <taxon>Braconidae</taxon>
        <taxon>Opiinae</taxon>
        <taxon>Fopius</taxon>
    </lineage>
</organism>
<gene>
    <name evidence="4" type="primary">LOC105262723</name>
</gene>
<dbReference type="Proteomes" id="UP000694866">
    <property type="component" value="Unplaced"/>
</dbReference>
<evidence type="ECO:0000313" key="3">
    <source>
        <dbReference type="Proteomes" id="UP000694866"/>
    </source>
</evidence>
<evidence type="ECO:0000256" key="1">
    <source>
        <dbReference type="SAM" id="Coils"/>
    </source>
</evidence>
<evidence type="ECO:0000313" key="4">
    <source>
        <dbReference type="RefSeq" id="XP_011296748.1"/>
    </source>
</evidence>
<feature type="coiled-coil region" evidence="1">
    <location>
        <begin position="140"/>
        <end position="167"/>
    </location>
</feature>
<protein>
    <submittedName>
        <fullName evidence="4">Uncharacterized protein isoform X1</fullName>
    </submittedName>
</protein>
<evidence type="ECO:0000256" key="2">
    <source>
        <dbReference type="SAM" id="MobiDB-lite"/>
    </source>
</evidence>
<feature type="compositionally biased region" description="Low complexity" evidence="2">
    <location>
        <begin position="884"/>
        <end position="905"/>
    </location>
</feature>
<sequence>MMEESLGSSPLEDNLDIGLSFGDDSQKAAKMNQSFLLLKKKLFRSHDLIQQYSNKIKECESLRSDVESCQRDSERFKQQHLTATAKIVKLSMENTKLQEANKRLESLINEHETHIAGDQRLIQQLSCKVEDIEDRHSEKVMQLELEKSALQGKLKELEQKMRRISKAHASDLKKLEKKVDPKSLNKKLLKVSPSKSSIITGLKMIDNENQLPESSKSPGISEVSTEIFPEDIPQDLSGPPESQSSHDDTIMEQSAKEIRFEEDDEIIEKSMGEIEIYNDFKDEIVKKSLEKFAVNGGDKIIEKSMAEMEADKPEKIIQKSVREMGINVDISLFPPKPVTIDRNIMTDEFYSFKDNPYPLFCEKCQQLLDKSPDDVICKAMRLPPHVPAPPPSPARPVTTRRYSEEGQPTYPVILDSLQRRVKLLEKRIKRQKKLETSQQLSCCNHSQSVSHCGHSNSLSHSSQLDLMTQLLGRIMHLPGSRSPEKFLSMRMKRKTHRTKMYLNDWDVESQERTVRGVKDLSSKSRASSSRESFENLRQDCNPEDTFFDSMSSAGVAKRKKEILRGIDESGENPCNSSPQKINRGRRKAAKTTEELKALHPEKYPGQISPDVEMNFFENNSAPSTCQKRRHPESSGSVLDDTVAKRRKLADDPPKTVSVRSNLLKNLKRLKKNNTAVKTISGVATIKNTDTTSPTDVLGNKKRIAHVPRQPQVPSITKPSTDIDEANSENIFNNLGEKRITRSLRKSSDDKTRKNIEQLNSSQEDTINNDSITSHLTSVFRDEILPAVKNLEMSDEETEMIIDDAAASLPPVPPSSPTGESLEIPSEVREIPSIYETATVSDSSDSERPDNVNSSNFIRELRNRQIHVSPTKPKSILSHPKEPLESPASSLETSSSLAPSLDPPSQLIPQKLKKIEDLLDNYLATTKKRPGRKPRVNEVAKGLHSKAEHLIKQELKRLIESPDWNDVHLSVSLTLLNTKSPRTVAKTLIDFLVERSDVIEPLDLTYTPPAPPMTKSLQRIVTLLIDLNREMPGLTDLVLQGIDFTLFRLNASPSWEAVGELSKLFTILVRIRKDRERVRIMCCDAIYGLQKKSLIVLHAVLTCWPEVLPMYDAGKNQYLPITIVHIVRTHSVDDNAKCEQLKKLIKGFFKYPQNESSAVLGKKLLDILASDSNKNVECGILLLSKKEGSEWTNKNIIQGGLMRMIVEGNSSEVYQLLKLLGFLMRPFPVPDKEGTVKRIVEQLKALVASDAGSPDLQEGAISALVSLSRHRFDDIAASVLNWQPIRALPTFLHEQMNAFFAARTTHWSYIKAKNRKYAGGP</sequence>
<dbReference type="OrthoDB" id="6368736at2759"/>
<feature type="region of interest" description="Disordered" evidence="2">
    <location>
        <begin position="382"/>
        <end position="403"/>
    </location>
</feature>
<feature type="region of interest" description="Disordered" evidence="2">
    <location>
        <begin position="806"/>
        <end position="830"/>
    </location>
</feature>
<keyword evidence="1" id="KW-0175">Coiled coil</keyword>
<feature type="coiled-coil region" evidence="1">
    <location>
        <begin position="59"/>
        <end position="114"/>
    </location>
</feature>
<proteinExistence type="predicted"/>
<feature type="region of interest" description="Disordered" evidence="2">
    <location>
        <begin position="567"/>
        <end position="590"/>
    </location>
</feature>
<dbReference type="RefSeq" id="XP_011296748.1">
    <property type="nucleotide sequence ID" value="XM_011298446.1"/>
</dbReference>
<name>A0A9R1STA5_9HYME</name>
<feature type="region of interest" description="Disordered" evidence="2">
    <location>
        <begin position="516"/>
        <end position="535"/>
    </location>
</feature>
<feature type="region of interest" description="Disordered" evidence="2">
    <location>
        <begin position="860"/>
        <end position="905"/>
    </location>
</feature>
<feature type="compositionally biased region" description="Pro residues" evidence="2">
    <location>
        <begin position="384"/>
        <end position="394"/>
    </location>
</feature>
<keyword evidence="3" id="KW-1185">Reference proteome</keyword>
<dbReference type="InterPro" id="IPR016024">
    <property type="entry name" value="ARM-type_fold"/>
</dbReference>
<dbReference type="GeneID" id="105262723"/>